<feature type="compositionally biased region" description="Polar residues" evidence="1">
    <location>
        <begin position="126"/>
        <end position="139"/>
    </location>
</feature>
<keyword evidence="3" id="KW-1185">Reference proteome</keyword>
<dbReference type="Proteomes" id="UP001321498">
    <property type="component" value="Chromosome"/>
</dbReference>
<dbReference type="EMBL" id="AP027731">
    <property type="protein sequence ID" value="BDZ46111.1"/>
    <property type="molecule type" value="Genomic_DNA"/>
</dbReference>
<accession>A0ABN6XR15</accession>
<gene>
    <name evidence="2" type="ORF">GCM10025866_20200</name>
</gene>
<reference evidence="3" key="1">
    <citation type="journal article" date="2019" name="Int. J. Syst. Evol. Microbiol.">
        <title>The Global Catalogue of Microorganisms (GCM) 10K type strain sequencing project: providing services to taxonomists for standard genome sequencing and annotation.</title>
        <authorList>
            <consortium name="The Broad Institute Genomics Platform"/>
            <consortium name="The Broad Institute Genome Sequencing Center for Infectious Disease"/>
            <person name="Wu L."/>
            <person name="Ma J."/>
        </authorList>
    </citation>
    <scope>NUCLEOTIDE SEQUENCE [LARGE SCALE GENOMIC DNA]</scope>
    <source>
        <strain evidence="3">NBRC 108725</strain>
    </source>
</reference>
<evidence type="ECO:0000313" key="2">
    <source>
        <dbReference type="EMBL" id="BDZ46111.1"/>
    </source>
</evidence>
<sequence>MADGELRGGDDVRGRRVDDHDAGRGGGRDVDVVEPDARARDDLELRGRGDRLGVDLRRGADQHGAGLGERGEERGPVGAVDIADVEVGPQGVDGGGREFFGDHDDRLGHRRSAFRKEGPAERGQKQHNSSGGLKSAPTA</sequence>
<organism evidence="2 3">
    <name type="scientific">Naasia aerilata</name>
    <dbReference type="NCBI Taxonomy" id="1162966"/>
    <lineage>
        <taxon>Bacteria</taxon>
        <taxon>Bacillati</taxon>
        <taxon>Actinomycetota</taxon>
        <taxon>Actinomycetes</taxon>
        <taxon>Micrococcales</taxon>
        <taxon>Microbacteriaceae</taxon>
        <taxon>Naasia</taxon>
    </lineage>
</organism>
<feature type="compositionally biased region" description="Basic and acidic residues" evidence="1">
    <location>
        <begin position="1"/>
        <end position="61"/>
    </location>
</feature>
<proteinExistence type="predicted"/>
<feature type="compositionally biased region" description="Basic and acidic residues" evidence="1">
    <location>
        <begin position="114"/>
        <end position="124"/>
    </location>
</feature>
<evidence type="ECO:0000313" key="3">
    <source>
        <dbReference type="Proteomes" id="UP001321498"/>
    </source>
</evidence>
<feature type="compositionally biased region" description="Basic and acidic residues" evidence="1">
    <location>
        <begin position="95"/>
        <end position="107"/>
    </location>
</feature>
<feature type="region of interest" description="Disordered" evidence="1">
    <location>
        <begin position="1"/>
        <end position="139"/>
    </location>
</feature>
<evidence type="ECO:0000256" key="1">
    <source>
        <dbReference type="SAM" id="MobiDB-lite"/>
    </source>
</evidence>
<name>A0ABN6XR15_9MICO</name>
<protein>
    <submittedName>
        <fullName evidence="2">Uncharacterized protein</fullName>
    </submittedName>
</protein>